<dbReference type="SUPFAM" id="SSF74788">
    <property type="entry name" value="Cullin repeat-like"/>
    <property type="match status" value="1"/>
</dbReference>
<dbReference type="GO" id="GO:0015031">
    <property type="term" value="P:protein transport"/>
    <property type="evidence" value="ECO:0007669"/>
    <property type="project" value="UniProtKB-KW"/>
</dbReference>
<name>A0A7N0UB82_KALFE</name>
<feature type="compositionally biased region" description="Polar residues" evidence="4">
    <location>
        <begin position="32"/>
        <end position="42"/>
    </location>
</feature>
<feature type="compositionally biased region" description="Low complexity" evidence="4">
    <location>
        <begin position="143"/>
        <end position="159"/>
    </location>
</feature>
<sequence>MPKKGMRTLLFTFKSKQQPSWPSPPPGDVSSTASYSLASTPRRNTQSMIDRSIALADLMVTKWNPDTPGYAQVTSLFHESRQEAMELIKCVFNLQKSMHLIGHDDPKNNMVRAHNLMQIAMKRLQKEFYQILSTNRAHLDPESVSARSSRTSSTSSILSDYDDNTTDDDITQAAGDSISELEQVSILAMDNLRSIAECMIASGYGKECLKIYTIIRKSIIDEGLYKLGVEKISQTHFNKLTWDSQDLKIQRWIQATKIALKTLFAGERILCDHVFEASEAVRESCFAEISRDGANLLFSFPEVVLKTRKSPEKMIRVLDMYTAIVENWSEIEAVFSSDSSSAVRTQALNLLPKFADAARSMLLEFEAAVQKDSTKAAVAGGGVDPLTIYVMNTLSCLSDYSAVVNEILANHPVPDTSRFPDSHIEMSSPGAAPAPAISIHVAWLILVLLGKINERSKLYRDASTSYLFHANNLQHVISQVRRSNLKHILGGSWIGKQEKKMKQLVASYDSAAWGAVHESLPRDAAAISAGEAKERFKKFRGKFEEAYRKQSACVVGDQKLRDEIKECVARKLVPRYREFYRVNRSRVGGGGREGSLSLVIRFTPEDVANYLSDLYFDDGGGSESEASSLSFPSPSPSLS</sequence>
<dbReference type="OMA" id="NIYKVIR"/>
<evidence type="ECO:0000256" key="4">
    <source>
        <dbReference type="SAM" id="MobiDB-lite"/>
    </source>
</evidence>
<feature type="region of interest" description="Disordered" evidence="4">
    <location>
        <begin position="140"/>
        <end position="166"/>
    </location>
</feature>
<dbReference type="GO" id="GO:0006887">
    <property type="term" value="P:exocytosis"/>
    <property type="evidence" value="ECO:0007669"/>
    <property type="project" value="UniProtKB-KW"/>
</dbReference>
<dbReference type="InterPro" id="IPR046364">
    <property type="entry name" value="Exo70_C"/>
</dbReference>
<evidence type="ECO:0000259" key="5">
    <source>
        <dbReference type="Pfam" id="PF03081"/>
    </source>
</evidence>
<dbReference type="Pfam" id="PF20669">
    <property type="entry name" value="Exo70_N"/>
    <property type="match status" value="1"/>
</dbReference>
<evidence type="ECO:0000313" key="6">
    <source>
        <dbReference type="EnsemblPlants" id="Kaladp0058s0606.1.v1.1.CDS.1"/>
    </source>
</evidence>
<comment type="function">
    <text evidence="3">Component of the exocyst complex.</text>
</comment>
<keyword evidence="7" id="KW-1185">Reference proteome</keyword>
<proteinExistence type="inferred from homology"/>
<reference evidence="6" key="1">
    <citation type="submission" date="2021-01" db="UniProtKB">
        <authorList>
            <consortium name="EnsemblPlants"/>
        </authorList>
    </citation>
    <scope>IDENTIFICATION</scope>
</reference>
<dbReference type="Gene3D" id="1.20.1280.170">
    <property type="entry name" value="Exocyst complex component Exo70"/>
    <property type="match status" value="1"/>
</dbReference>
<dbReference type="InterPro" id="IPR004140">
    <property type="entry name" value="Exo70"/>
</dbReference>
<organism evidence="6 7">
    <name type="scientific">Kalanchoe fedtschenkoi</name>
    <name type="common">Lavender scallops</name>
    <name type="synonym">South American air plant</name>
    <dbReference type="NCBI Taxonomy" id="63787"/>
    <lineage>
        <taxon>Eukaryota</taxon>
        <taxon>Viridiplantae</taxon>
        <taxon>Streptophyta</taxon>
        <taxon>Embryophyta</taxon>
        <taxon>Tracheophyta</taxon>
        <taxon>Spermatophyta</taxon>
        <taxon>Magnoliopsida</taxon>
        <taxon>eudicotyledons</taxon>
        <taxon>Gunneridae</taxon>
        <taxon>Pentapetalae</taxon>
        <taxon>Saxifragales</taxon>
        <taxon>Crassulaceae</taxon>
        <taxon>Kalanchoe</taxon>
    </lineage>
</organism>
<dbReference type="EnsemblPlants" id="Kaladp0058s0606.1.v1.1">
    <property type="protein sequence ID" value="Kaladp0058s0606.1.v1.1.CDS.1"/>
    <property type="gene ID" value="Kaladp0058s0606.v1.1"/>
</dbReference>
<dbReference type="GO" id="GO:0000145">
    <property type="term" value="C:exocyst"/>
    <property type="evidence" value="ECO:0007669"/>
    <property type="project" value="InterPro"/>
</dbReference>
<feature type="region of interest" description="Disordered" evidence="4">
    <location>
        <begin position="15"/>
        <end position="42"/>
    </location>
</feature>
<evidence type="ECO:0000256" key="2">
    <source>
        <dbReference type="ARBA" id="ARBA00022448"/>
    </source>
</evidence>
<accession>A0A7N0UB82</accession>
<feature type="domain" description="Exocyst complex subunit Exo70 C-terminal" evidence="5">
    <location>
        <begin position="251"/>
        <end position="613"/>
    </location>
</feature>
<evidence type="ECO:0000256" key="1">
    <source>
        <dbReference type="ARBA" id="ARBA00006756"/>
    </source>
</evidence>
<feature type="region of interest" description="Disordered" evidence="4">
    <location>
        <begin position="620"/>
        <end position="639"/>
    </location>
</feature>
<dbReference type="InterPro" id="IPR016159">
    <property type="entry name" value="Cullin_repeat-like_dom_sf"/>
</dbReference>
<evidence type="ECO:0000313" key="7">
    <source>
        <dbReference type="Proteomes" id="UP000594263"/>
    </source>
</evidence>
<dbReference type="PANTHER" id="PTHR12542:SF38">
    <property type="entry name" value="EXOCYST SUBUNIT EXO70 FAMILY PROTEIN"/>
    <property type="match status" value="1"/>
</dbReference>
<dbReference type="Pfam" id="PF03081">
    <property type="entry name" value="Exo70_C"/>
    <property type="match status" value="1"/>
</dbReference>
<keyword evidence="3" id="KW-0268">Exocytosis</keyword>
<feature type="compositionally biased region" description="Low complexity" evidence="4">
    <location>
        <begin position="623"/>
        <end position="639"/>
    </location>
</feature>
<dbReference type="Proteomes" id="UP000594263">
    <property type="component" value="Unplaced"/>
</dbReference>
<dbReference type="Gramene" id="Kaladp0058s0606.1.v1.1">
    <property type="protein sequence ID" value="Kaladp0058s0606.1.v1.1.CDS.1"/>
    <property type="gene ID" value="Kaladp0058s0606.v1.1"/>
</dbReference>
<keyword evidence="3" id="KW-0653">Protein transport</keyword>
<dbReference type="AlphaFoldDB" id="A0A7N0UB82"/>
<comment type="similarity">
    <text evidence="1 3">Belongs to the EXO70 family.</text>
</comment>
<protein>
    <recommendedName>
        <fullName evidence="3">Exocyst subunit Exo70 family protein</fullName>
    </recommendedName>
</protein>
<evidence type="ECO:0000256" key="3">
    <source>
        <dbReference type="RuleBase" id="RU365026"/>
    </source>
</evidence>
<dbReference type="PANTHER" id="PTHR12542">
    <property type="entry name" value="EXOCYST COMPLEX PROTEIN EXO70"/>
    <property type="match status" value="1"/>
</dbReference>
<dbReference type="GO" id="GO:0005546">
    <property type="term" value="F:phosphatidylinositol-4,5-bisphosphate binding"/>
    <property type="evidence" value="ECO:0007669"/>
    <property type="project" value="InterPro"/>
</dbReference>
<keyword evidence="2 3" id="KW-0813">Transport</keyword>